<comment type="caution">
    <text evidence="1">The sequence shown here is derived from an EMBL/GenBank/DDBJ whole genome shotgun (WGS) entry which is preliminary data.</text>
</comment>
<accession>R7H4W9</accession>
<proteinExistence type="predicted"/>
<gene>
    <name evidence="1" type="ORF">BN741_00155</name>
</gene>
<reference evidence="1" key="1">
    <citation type="submission" date="2012-11" db="EMBL/GenBank/DDBJ databases">
        <title>Dependencies among metagenomic species, viruses, plasmids and units of genetic variation.</title>
        <authorList>
            <person name="Nielsen H.B."/>
            <person name="Almeida M."/>
            <person name="Juncker A.S."/>
            <person name="Rasmussen S."/>
            <person name="Li J."/>
            <person name="Sunagawa S."/>
            <person name="Plichta D."/>
            <person name="Gautier L."/>
            <person name="Le Chatelier E."/>
            <person name="Peletier E."/>
            <person name="Bonde I."/>
            <person name="Nielsen T."/>
            <person name="Manichanh C."/>
            <person name="Arumugam M."/>
            <person name="Batto J."/>
            <person name="Santos M.B.Q.D."/>
            <person name="Blom N."/>
            <person name="Borruel N."/>
            <person name="Burgdorf K.S."/>
            <person name="Boumezbeur F."/>
            <person name="Casellas F."/>
            <person name="Dore J."/>
            <person name="Guarner F."/>
            <person name="Hansen T."/>
            <person name="Hildebrand F."/>
            <person name="Kaas R.S."/>
            <person name="Kennedy S."/>
            <person name="Kristiansen K."/>
            <person name="Kultima J.R."/>
            <person name="Leonard P."/>
            <person name="Levenez F."/>
            <person name="Lund O."/>
            <person name="Moumen B."/>
            <person name="Le Paslier D."/>
            <person name="Pons N."/>
            <person name="Pedersen O."/>
            <person name="Prifti E."/>
            <person name="Qin J."/>
            <person name="Raes J."/>
            <person name="Tap J."/>
            <person name="Tims S."/>
            <person name="Ussery D.W."/>
            <person name="Yamada T."/>
            <person name="MetaHit consortium"/>
            <person name="Renault P."/>
            <person name="Sicheritz-Ponten T."/>
            <person name="Bork P."/>
            <person name="Wang J."/>
            <person name="Brunak S."/>
            <person name="Ehrlich S.D."/>
        </authorList>
    </citation>
    <scope>NUCLEOTIDE SEQUENCE [LARGE SCALE GENOMIC DNA]</scope>
</reference>
<dbReference type="EMBL" id="CBIT010000238">
    <property type="protein sequence ID" value="CDE34405.1"/>
    <property type="molecule type" value="Genomic_DNA"/>
</dbReference>
<dbReference type="Proteomes" id="UP000018072">
    <property type="component" value="Unassembled WGS sequence"/>
</dbReference>
<protein>
    <submittedName>
        <fullName evidence="1">Uncharacterized protein</fullName>
    </submittedName>
</protein>
<name>R7H4W9_9BACT</name>
<sequence length="143" mass="16088">MAFIALFTCVSFSACSDDDDDDHLTGNYVPVAFIEEGLIEWGNDEPSMWNDKDFQGGAVSFNFMKGNTVEKYSALAYTYSRSDAFYKGNVQGHTYSLVKVNPVRYTFAVKGNKVYITDGTIGTIYKGYIIFDGLNYSHQKMKK</sequence>
<evidence type="ECO:0000313" key="1">
    <source>
        <dbReference type="EMBL" id="CDE34405.1"/>
    </source>
</evidence>
<dbReference type="AlphaFoldDB" id="R7H4W9"/>
<organism evidence="1">
    <name type="scientific">Leyella stercorea CAG:629</name>
    <dbReference type="NCBI Taxonomy" id="1263103"/>
    <lineage>
        <taxon>Bacteria</taxon>
        <taxon>Pseudomonadati</taxon>
        <taxon>Bacteroidota</taxon>
        <taxon>Bacteroidia</taxon>
        <taxon>Bacteroidales</taxon>
        <taxon>Prevotellaceae</taxon>
        <taxon>Leyella</taxon>
    </lineage>
</organism>